<dbReference type="CDD" id="cd02440">
    <property type="entry name" value="AdoMet_MTases"/>
    <property type="match status" value="1"/>
</dbReference>
<dbReference type="PANTHER" id="PTHR43591">
    <property type="entry name" value="METHYLTRANSFERASE"/>
    <property type="match status" value="1"/>
</dbReference>
<feature type="domain" description="Methyltransferase" evidence="1">
    <location>
        <begin position="35"/>
        <end position="131"/>
    </location>
</feature>
<dbReference type="SUPFAM" id="SSF53335">
    <property type="entry name" value="S-adenosyl-L-methionine-dependent methyltransferases"/>
    <property type="match status" value="1"/>
</dbReference>
<dbReference type="InterPro" id="IPR041698">
    <property type="entry name" value="Methyltransf_25"/>
</dbReference>
<dbReference type="Pfam" id="PF13649">
    <property type="entry name" value="Methyltransf_25"/>
    <property type="match status" value="1"/>
</dbReference>
<dbReference type="InterPro" id="IPR029063">
    <property type="entry name" value="SAM-dependent_MTases_sf"/>
</dbReference>
<dbReference type="EMBL" id="FR695870">
    <property type="protein sequence ID" value="CBX28894.1"/>
    <property type="molecule type" value="Genomic_DNA"/>
</dbReference>
<gene>
    <name evidence="2" type="ORF">N47_B20400</name>
</gene>
<dbReference type="Gene3D" id="3.40.50.150">
    <property type="entry name" value="Vaccinia Virus protein VP39"/>
    <property type="match status" value="1"/>
</dbReference>
<proteinExistence type="predicted"/>
<sequence length="199" mass="22870">MDIDEPKQVNDLWENIYPYIALQIMESYQRSTGEVLELGPFSGGISIGLLRFYPEFNITIADSSIEVLQYLKQEILNSGLLQKINFKQTEFNHLDFDDLQFDLVILRGAFFFLNEKDNFLAEIFRVLKHGGIAFVGGGFGKDTPQKFIDEISEESRELNNRLGRKRINIQQLETIVKDSGLTDNCKIEEQGGLWLIARK</sequence>
<dbReference type="PANTHER" id="PTHR43591:SF110">
    <property type="entry name" value="RHODANESE DOMAIN-CONTAINING PROTEIN"/>
    <property type="match status" value="1"/>
</dbReference>
<protein>
    <recommendedName>
        <fullName evidence="1">Methyltransferase domain-containing protein</fullName>
    </recommendedName>
</protein>
<accession>E1YED5</accession>
<organism evidence="2">
    <name type="scientific">uncultured Desulfobacterium sp</name>
    <dbReference type="NCBI Taxonomy" id="201089"/>
    <lineage>
        <taxon>Bacteria</taxon>
        <taxon>Pseudomonadati</taxon>
        <taxon>Thermodesulfobacteriota</taxon>
        <taxon>Desulfobacteria</taxon>
        <taxon>Desulfobacterales</taxon>
        <taxon>Desulfobacteriaceae</taxon>
        <taxon>Desulfobacterium</taxon>
        <taxon>environmental samples</taxon>
    </lineage>
</organism>
<evidence type="ECO:0000259" key="1">
    <source>
        <dbReference type="Pfam" id="PF13649"/>
    </source>
</evidence>
<dbReference type="AlphaFoldDB" id="E1YED5"/>
<reference evidence="2" key="1">
    <citation type="journal article" date="2011" name="Environ. Microbiol.">
        <title>Genomic insights into the metabolic potential of the polycyclic aromatic hydrocarbon degrading sulfate-reducing Deltaproteobacterium N47.</title>
        <authorList>
            <person name="Bergmann F."/>
            <person name="Selesi D."/>
            <person name="Weinmaier T."/>
            <person name="Tischler P."/>
            <person name="Rattei T."/>
            <person name="Meckenstock R.U."/>
        </authorList>
    </citation>
    <scope>NUCLEOTIDE SEQUENCE</scope>
</reference>
<name>E1YED5_9BACT</name>
<evidence type="ECO:0000313" key="2">
    <source>
        <dbReference type="EMBL" id="CBX28894.1"/>
    </source>
</evidence>